<dbReference type="PANTHER" id="PTHR35020:SF4">
    <property type="entry name" value="N-ACETYLGLUCOSAMINE-INDUCED PROTEIN 1"/>
    <property type="match status" value="1"/>
</dbReference>
<dbReference type="EMBL" id="QGMG01000056">
    <property type="protein sequence ID" value="TVY58136.1"/>
    <property type="molecule type" value="Genomic_DNA"/>
</dbReference>
<dbReference type="PANTHER" id="PTHR35020">
    <property type="entry name" value="N-ACETYLGLUCOSAMINE-INDUCED PROTEIN 1"/>
    <property type="match status" value="1"/>
</dbReference>
<sequence>MDSPLPYWQTNIPVSQRPQTCPPYLTALNAKDIAILSTPDNQYHILTWPEVRALIAANRLDAFQRIPSQLRRYLHYNWTLKRDYGSVMNFVLSQRLHWSEPVRAAGSRPFESEEDVRVLCNDWPYGIDGRIVHLVVWTKFVLEDDEATGDLTGEARGLIEGYVGRTFGERVGRENVIWFKNWKILKSVDKLEHFHVMLFQPNPEFVKEVTHGDVPLSQKVDTQVVP</sequence>
<organism evidence="1 2">
    <name type="scientific">Lachnellula cervina</name>
    <dbReference type="NCBI Taxonomy" id="1316786"/>
    <lineage>
        <taxon>Eukaryota</taxon>
        <taxon>Fungi</taxon>
        <taxon>Dikarya</taxon>
        <taxon>Ascomycota</taxon>
        <taxon>Pezizomycotina</taxon>
        <taxon>Leotiomycetes</taxon>
        <taxon>Helotiales</taxon>
        <taxon>Lachnaceae</taxon>
        <taxon>Lachnellula</taxon>
    </lineage>
</organism>
<proteinExistence type="predicted"/>
<protein>
    <submittedName>
        <fullName evidence="1">N-acetylglucosamine-induced protein 1</fullName>
    </submittedName>
</protein>
<evidence type="ECO:0000313" key="2">
    <source>
        <dbReference type="Proteomes" id="UP000481288"/>
    </source>
</evidence>
<dbReference type="Pfam" id="PF12239">
    <property type="entry name" value="DUF3605"/>
    <property type="match status" value="1"/>
</dbReference>
<dbReference type="GO" id="GO:0006044">
    <property type="term" value="P:N-acetylglucosamine metabolic process"/>
    <property type="evidence" value="ECO:0007669"/>
    <property type="project" value="TreeGrafter"/>
</dbReference>
<name>A0A7D8YTU1_9HELO</name>
<feature type="non-terminal residue" evidence="1">
    <location>
        <position position="226"/>
    </location>
</feature>
<accession>A0A7D8YTU1</accession>
<dbReference type="OrthoDB" id="10053431at2759"/>
<dbReference type="AlphaFoldDB" id="A0A7D8YTU1"/>
<comment type="caution">
    <text evidence="1">The sequence shown here is derived from an EMBL/GenBank/DDBJ whole genome shotgun (WGS) entry which is preliminary data.</text>
</comment>
<dbReference type="Proteomes" id="UP000481288">
    <property type="component" value="Unassembled WGS sequence"/>
</dbReference>
<dbReference type="InterPro" id="IPR022036">
    <property type="entry name" value="DUF3605"/>
</dbReference>
<dbReference type="GO" id="GO:0005737">
    <property type="term" value="C:cytoplasm"/>
    <property type="evidence" value="ECO:0007669"/>
    <property type="project" value="TreeGrafter"/>
</dbReference>
<evidence type="ECO:0000313" key="1">
    <source>
        <dbReference type="EMBL" id="TVY58136.1"/>
    </source>
</evidence>
<keyword evidence="2" id="KW-1185">Reference proteome</keyword>
<gene>
    <name evidence="1" type="primary">GIG1_0</name>
    <name evidence="1" type="ORF">LCER1_G001914</name>
</gene>
<reference evidence="1 2" key="1">
    <citation type="submission" date="2018-05" db="EMBL/GenBank/DDBJ databases">
        <title>Whole genome sequencing for identification of molecular markers to develop diagnostic detection tools for the regulated plant pathogen Lachnellula willkommii.</title>
        <authorList>
            <person name="Giroux E."/>
            <person name="Bilodeau G."/>
        </authorList>
    </citation>
    <scope>NUCLEOTIDE SEQUENCE [LARGE SCALE GENOMIC DNA]</scope>
    <source>
        <strain evidence="1 2">CBS 625.97</strain>
    </source>
</reference>